<organism evidence="1 2">
    <name type="scientific">Providencia alcalifaciens</name>
    <dbReference type="NCBI Taxonomy" id="126385"/>
    <lineage>
        <taxon>Bacteria</taxon>
        <taxon>Pseudomonadati</taxon>
        <taxon>Pseudomonadota</taxon>
        <taxon>Gammaproteobacteria</taxon>
        <taxon>Enterobacterales</taxon>
        <taxon>Morganellaceae</taxon>
        <taxon>Providencia</taxon>
    </lineage>
</organism>
<proteinExistence type="predicted"/>
<name>A0A4R3NHQ4_9GAMM</name>
<gene>
    <name evidence="1" type="ORF">EC835_10890</name>
</gene>
<dbReference type="Pfam" id="PF19929">
    <property type="entry name" value="DUF6392"/>
    <property type="match status" value="1"/>
</dbReference>
<sequence length="29" mass="3437">MSVNIEALVQRLGDTYDELYRDRLIPSLR</sequence>
<dbReference type="InterPro" id="IPR045657">
    <property type="entry name" value="DUF6392"/>
</dbReference>
<dbReference type="Proteomes" id="UP000295055">
    <property type="component" value="Unassembled WGS sequence"/>
</dbReference>
<evidence type="ECO:0000313" key="2">
    <source>
        <dbReference type="Proteomes" id="UP000295055"/>
    </source>
</evidence>
<dbReference type="AlphaFoldDB" id="A0A4R3NHQ4"/>
<dbReference type="EMBL" id="SMAS01000008">
    <property type="protein sequence ID" value="TCT30941.1"/>
    <property type="molecule type" value="Genomic_DNA"/>
</dbReference>
<protein>
    <submittedName>
        <fullName evidence="1">Uncharacterized protein</fullName>
    </submittedName>
</protein>
<comment type="caution">
    <text evidence="1">The sequence shown here is derived from an EMBL/GenBank/DDBJ whole genome shotgun (WGS) entry which is preliminary data.</text>
</comment>
<evidence type="ECO:0000313" key="1">
    <source>
        <dbReference type="EMBL" id="TCT30941.1"/>
    </source>
</evidence>
<accession>A0A4R3NHQ4</accession>
<dbReference type="RefSeq" id="WP_243699014.1">
    <property type="nucleotide sequence ID" value="NZ_JAWIZF010000305.1"/>
</dbReference>
<reference evidence="1 2" key="1">
    <citation type="submission" date="2019-03" db="EMBL/GenBank/DDBJ databases">
        <title>Genomic analyses of the natural microbiome of Caenorhabditis elegans.</title>
        <authorList>
            <person name="Samuel B."/>
        </authorList>
    </citation>
    <scope>NUCLEOTIDE SEQUENCE [LARGE SCALE GENOMIC DNA]</scope>
    <source>
        <strain evidence="1 2">JUb102</strain>
    </source>
</reference>